<dbReference type="EMBL" id="BMAC01000160">
    <property type="protein sequence ID" value="GFP88078.1"/>
    <property type="molecule type" value="Genomic_DNA"/>
</dbReference>
<evidence type="ECO:0000313" key="1">
    <source>
        <dbReference type="EMBL" id="GFP88078.1"/>
    </source>
</evidence>
<comment type="caution">
    <text evidence="1">The sequence shown here is derived from an EMBL/GenBank/DDBJ whole genome shotgun (WGS) entry which is preliminary data.</text>
</comment>
<dbReference type="AlphaFoldDB" id="A0A830BT28"/>
<organism evidence="1 2">
    <name type="scientific">Phtheirospermum japonicum</name>
    <dbReference type="NCBI Taxonomy" id="374723"/>
    <lineage>
        <taxon>Eukaryota</taxon>
        <taxon>Viridiplantae</taxon>
        <taxon>Streptophyta</taxon>
        <taxon>Embryophyta</taxon>
        <taxon>Tracheophyta</taxon>
        <taxon>Spermatophyta</taxon>
        <taxon>Magnoliopsida</taxon>
        <taxon>eudicotyledons</taxon>
        <taxon>Gunneridae</taxon>
        <taxon>Pentapetalae</taxon>
        <taxon>asterids</taxon>
        <taxon>lamiids</taxon>
        <taxon>Lamiales</taxon>
        <taxon>Orobanchaceae</taxon>
        <taxon>Orobanchaceae incertae sedis</taxon>
        <taxon>Phtheirospermum</taxon>
    </lineage>
</organism>
<gene>
    <name evidence="1" type="ORF">PHJA_000951500</name>
</gene>
<dbReference type="Proteomes" id="UP000653305">
    <property type="component" value="Unassembled WGS sequence"/>
</dbReference>
<evidence type="ECO:0000313" key="2">
    <source>
        <dbReference type="Proteomes" id="UP000653305"/>
    </source>
</evidence>
<protein>
    <submittedName>
        <fullName evidence="1">Uncharacterized protein</fullName>
    </submittedName>
</protein>
<accession>A0A830BT28</accession>
<sequence>MCLNLREILNNVYDHNFIFLSFLNDKSEKHLDQKTMPFWSFIDNLAKSSLTIFQIVSLAIREFG</sequence>
<proteinExistence type="predicted"/>
<keyword evidence="2" id="KW-1185">Reference proteome</keyword>
<name>A0A830BT28_9LAMI</name>
<reference evidence="1" key="1">
    <citation type="submission" date="2020-07" db="EMBL/GenBank/DDBJ databases">
        <title>Ethylene signaling mediates host invasion by parasitic plants.</title>
        <authorList>
            <person name="Yoshida S."/>
        </authorList>
    </citation>
    <scope>NUCLEOTIDE SEQUENCE</scope>
    <source>
        <strain evidence="1">Okayama</strain>
    </source>
</reference>